<keyword evidence="2" id="KW-1185">Reference proteome</keyword>
<gene>
    <name evidence="1" type="ORF">AMTR_s00034p00235600</name>
</gene>
<reference evidence="2" key="1">
    <citation type="journal article" date="2013" name="Science">
        <title>The Amborella genome and the evolution of flowering plants.</title>
        <authorList>
            <consortium name="Amborella Genome Project"/>
        </authorList>
    </citation>
    <scope>NUCLEOTIDE SEQUENCE [LARGE SCALE GENOMIC DNA]</scope>
</reference>
<dbReference type="Gramene" id="ERN12268">
    <property type="protein sequence ID" value="ERN12268"/>
    <property type="gene ID" value="AMTR_s00034p00235600"/>
</dbReference>
<dbReference type="EMBL" id="KI392616">
    <property type="protein sequence ID" value="ERN12268.1"/>
    <property type="molecule type" value="Genomic_DNA"/>
</dbReference>
<name>W1PW02_AMBTC</name>
<dbReference type="Proteomes" id="UP000017836">
    <property type="component" value="Unassembled WGS sequence"/>
</dbReference>
<dbReference type="AlphaFoldDB" id="W1PW02"/>
<proteinExistence type="predicted"/>
<evidence type="ECO:0000313" key="2">
    <source>
        <dbReference type="Proteomes" id="UP000017836"/>
    </source>
</evidence>
<protein>
    <submittedName>
        <fullName evidence="1">Uncharacterized protein</fullName>
    </submittedName>
</protein>
<accession>W1PW02</accession>
<evidence type="ECO:0000313" key="1">
    <source>
        <dbReference type="EMBL" id="ERN12268.1"/>
    </source>
</evidence>
<dbReference type="HOGENOM" id="CLU_1596735_0_0_1"/>
<organism evidence="1 2">
    <name type="scientific">Amborella trichopoda</name>
    <dbReference type="NCBI Taxonomy" id="13333"/>
    <lineage>
        <taxon>Eukaryota</taxon>
        <taxon>Viridiplantae</taxon>
        <taxon>Streptophyta</taxon>
        <taxon>Embryophyta</taxon>
        <taxon>Tracheophyta</taxon>
        <taxon>Spermatophyta</taxon>
        <taxon>Magnoliopsida</taxon>
        <taxon>Amborellales</taxon>
        <taxon>Amborellaceae</taxon>
        <taxon>Amborella</taxon>
    </lineage>
</organism>
<sequence length="167" mass="18613">MKLNNLATLHNLERAKQRYVLILCLKPQVGSKSVIGLLQHNLCFKEAFKLLLEPYFGCIGCCNKPTVDFLIDGNVRANSDDAYAITFVAGVLSELNTIAEFCSKELPMMYLTVMNSLDAVRGDAISFFVALNESNWLAVEATIEVTTKFCTKVMKQVAPISELQRLK</sequence>